<sequence>MKETTATTPKTSPLTLKRSPMNQKKKNKKRKTTTRSSESFSGSNKRTLVKRLVREHRMSTLTVGALTTNVKRTTLPVHLQEVVKTIIWNCVDDANSVKREAQLALALFIKSSAAPELESLKTILHKAKDDDKDTDEDAYTNQGEEGSDPNSASFLLTLLRCLYYREDAPSTRSPHQVLIRKILSSFYEVFTESPNRKTREPGKKRKGETANCLFTSVSITMSVEYQRFFHVCAGGKPSKLPLSPIADGFISMSERELFYILCENSEAMDAYLGGLIQEHFPETEKMSIVPTLDTLPPGWLINQVISPVGSTSSCRKGLAKITTVTTKDEMAAILDGMGNSSSSATLQDVRRESAVSTDETMKEDVQSTDNQPRFKYALYGSFQTNGVELHLRAIDLSIRRSKCFALAEERHMPCSDQLYDPEEGHDQFLKEIRNVLDSKERVEQIFGQGPGPLGEDVDILCLDPGQACTVAAYAVRADHPGVGLSLVAKSKAIYQPTFKFRQELQQRKDNEENEAGVSIADIESSIPSLDQDPKGRIKAEMEHGKDLWKFYNGHNAKFLRARWDADKAREGEYGIITDRLLSMLGGVHVRSLDYLVVGINEYYTSKRCPKCQRSGRDPLDFVSSASIRRLFCESCKTPFHRD</sequence>
<dbReference type="GO" id="GO:0003677">
    <property type="term" value="F:DNA binding"/>
    <property type="evidence" value="ECO:0007669"/>
    <property type="project" value="UniProtKB-KW"/>
</dbReference>
<protein>
    <recommendedName>
        <fullName evidence="3">Cas12f1-like TNB domain-containing protein</fullName>
    </recommendedName>
</protein>
<evidence type="ECO:0000259" key="3">
    <source>
        <dbReference type="Pfam" id="PF07282"/>
    </source>
</evidence>
<keyword evidence="1" id="KW-0238">DNA-binding</keyword>
<keyword evidence="5" id="KW-1185">Reference proteome</keyword>
<evidence type="ECO:0000313" key="4">
    <source>
        <dbReference type="EMBL" id="KAF9577551.1"/>
    </source>
</evidence>
<dbReference type="Pfam" id="PF07282">
    <property type="entry name" value="Cas12f1-like_TNB"/>
    <property type="match status" value="1"/>
</dbReference>
<dbReference type="AlphaFoldDB" id="A0A9P6FMR7"/>
<feature type="domain" description="Cas12f1-like TNB" evidence="3">
    <location>
        <begin position="596"/>
        <end position="642"/>
    </location>
</feature>
<dbReference type="Proteomes" id="UP000780801">
    <property type="component" value="Unassembled WGS sequence"/>
</dbReference>
<gene>
    <name evidence="4" type="ORF">BGW38_007160</name>
</gene>
<dbReference type="InterPro" id="IPR010095">
    <property type="entry name" value="Cas12f1-like_TNB"/>
</dbReference>
<comment type="caution">
    <text evidence="4">The sequence shown here is derived from an EMBL/GenBank/DDBJ whole genome shotgun (WGS) entry which is preliminary data.</text>
</comment>
<feature type="compositionally biased region" description="Polar residues" evidence="2">
    <location>
        <begin position="36"/>
        <end position="46"/>
    </location>
</feature>
<accession>A0A9P6FMR7</accession>
<name>A0A9P6FMR7_9FUNG</name>
<feature type="compositionally biased region" description="Polar residues" evidence="2">
    <location>
        <begin position="139"/>
        <end position="149"/>
    </location>
</feature>
<dbReference type="EMBL" id="JAABOA010004678">
    <property type="protein sequence ID" value="KAF9577551.1"/>
    <property type="molecule type" value="Genomic_DNA"/>
</dbReference>
<feature type="non-terminal residue" evidence="4">
    <location>
        <position position="642"/>
    </location>
</feature>
<organism evidence="4 5">
    <name type="scientific">Lunasporangiospora selenospora</name>
    <dbReference type="NCBI Taxonomy" id="979761"/>
    <lineage>
        <taxon>Eukaryota</taxon>
        <taxon>Fungi</taxon>
        <taxon>Fungi incertae sedis</taxon>
        <taxon>Mucoromycota</taxon>
        <taxon>Mortierellomycotina</taxon>
        <taxon>Mortierellomycetes</taxon>
        <taxon>Mortierellales</taxon>
        <taxon>Mortierellaceae</taxon>
        <taxon>Lunasporangiospora</taxon>
    </lineage>
</organism>
<dbReference type="OrthoDB" id="2448128at2759"/>
<proteinExistence type="predicted"/>
<evidence type="ECO:0000313" key="5">
    <source>
        <dbReference type="Proteomes" id="UP000780801"/>
    </source>
</evidence>
<evidence type="ECO:0000256" key="1">
    <source>
        <dbReference type="ARBA" id="ARBA00023125"/>
    </source>
</evidence>
<feature type="compositionally biased region" description="Basic residues" evidence="2">
    <location>
        <begin position="23"/>
        <end position="33"/>
    </location>
</feature>
<reference evidence="4" key="1">
    <citation type="journal article" date="2020" name="Fungal Divers.">
        <title>Resolving the Mortierellaceae phylogeny through synthesis of multi-gene phylogenetics and phylogenomics.</title>
        <authorList>
            <person name="Vandepol N."/>
            <person name="Liber J."/>
            <person name="Desiro A."/>
            <person name="Na H."/>
            <person name="Kennedy M."/>
            <person name="Barry K."/>
            <person name="Grigoriev I.V."/>
            <person name="Miller A.N."/>
            <person name="O'Donnell K."/>
            <person name="Stajich J.E."/>
            <person name="Bonito G."/>
        </authorList>
    </citation>
    <scope>NUCLEOTIDE SEQUENCE</scope>
    <source>
        <strain evidence="4">KOD1015</strain>
    </source>
</reference>
<feature type="region of interest" description="Disordered" evidence="2">
    <location>
        <begin position="130"/>
        <end position="149"/>
    </location>
</feature>
<feature type="compositionally biased region" description="Low complexity" evidence="2">
    <location>
        <begin position="1"/>
        <end position="17"/>
    </location>
</feature>
<feature type="region of interest" description="Disordered" evidence="2">
    <location>
        <begin position="1"/>
        <end position="50"/>
    </location>
</feature>
<evidence type="ECO:0000256" key="2">
    <source>
        <dbReference type="SAM" id="MobiDB-lite"/>
    </source>
</evidence>